<evidence type="ECO:0000313" key="3">
    <source>
        <dbReference type="Proteomes" id="UP001243989"/>
    </source>
</evidence>
<dbReference type="InterPro" id="IPR010730">
    <property type="entry name" value="HET"/>
</dbReference>
<comment type="caution">
    <text evidence="2">The sequence shown here is derived from an EMBL/GenBank/DDBJ whole genome shotgun (WGS) entry which is preliminary data.</text>
</comment>
<dbReference type="AlphaFoldDB" id="A0AAJ0EEL4"/>
<dbReference type="PANTHER" id="PTHR33112">
    <property type="entry name" value="DOMAIN PROTEIN, PUTATIVE-RELATED"/>
    <property type="match status" value="1"/>
</dbReference>
<evidence type="ECO:0000259" key="1">
    <source>
        <dbReference type="Pfam" id="PF06985"/>
    </source>
</evidence>
<dbReference type="Proteomes" id="UP001243989">
    <property type="component" value="Unassembled WGS sequence"/>
</dbReference>
<dbReference type="GeneID" id="85480844"/>
<proteinExistence type="predicted"/>
<gene>
    <name evidence="2" type="ORF">BDP81DRAFT_55668</name>
</gene>
<dbReference type="EMBL" id="JAHMHQ010000015">
    <property type="protein sequence ID" value="KAK1634211.1"/>
    <property type="molecule type" value="Genomic_DNA"/>
</dbReference>
<sequence length="309" mass="35092">MGGVYINGGYIWGADRDVFGSKPNDEGLVFWRCEVYKRPEKEFVAAVTFNIESDDDAVSDWLRLDDKRRPRLLDPANVDWIKYELNRCQEECGHVNVDVAFVPTRLIDVGSTDVAIPRLVTSETLHKANEGKLNGVEYVTLSYCWGSRGDAAEQLKTTRENLSEHLEGIPLDFMSPVVRDTAITCRALSLRYCRKNDAVNYGQQLTPYIPYDRYLWADALCIIQGDIEDWNTESLTMGRVYCSTLTICPLASTSCLQGYLGERPPVLNVPFQSKQRETIHGTYTFYPSSDDRKPIWNSSTLMNDLKQSV</sequence>
<dbReference type="PANTHER" id="PTHR33112:SF16">
    <property type="entry name" value="HETEROKARYON INCOMPATIBILITY DOMAIN-CONTAINING PROTEIN"/>
    <property type="match status" value="1"/>
</dbReference>
<dbReference type="Pfam" id="PF06985">
    <property type="entry name" value="HET"/>
    <property type="match status" value="1"/>
</dbReference>
<evidence type="ECO:0000313" key="2">
    <source>
        <dbReference type="EMBL" id="KAK1634211.1"/>
    </source>
</evidence>
<reference evidence="2" key="1">
    <citation type="submission" date="2021-06" db="EMBL/GenBank/DDBJ databases">
        <title>Comparative genomics, transcriptomics and evolutionary studies reveal genomic signatures of adaptation to plant cell wall in hemibiotrophic fungi.</title>
        <authorList>
            <consortium name="DOE Joint Genome Institute"/>
            <person name="Baroncelli R."/>
            <person name="Diaz J.F."/>
            <person name="Benocci T."/>
            <person name="Peng M."/>
            <person name="Battaglia E."/>
            <person name="Haridas S."/>
            <person name="Andreopoulos W."/>
            <person name="Labutti K."/>
            <person name="Pangilinan J."/>
            <person name="Floch G.L."/>
            <person name="Makela M.R."/>
            <person name="Henrissat B."/>
            <person name="Grigoriev I.V."/>
            <person name="Crouch J.A."/>
            <person name="De Vries R.P."/>
            <person name="Sukno S.A."/>
            <person name="Thon M.R."/>
        </authorList>
    </citation>
    <scope>NUCLEOTIDE SEQUENCE</scope>
    <source>
        <strain evidence="2">CBS 102054</strain>
    </source>
</reference>
<organism evidence="2 3">
    <name type="scientific">Colletotrichum phormii</name>
    <dbReference type="NCBI Taxonomy" id="359342"/>
    <lineage>
        <taxon>Eukaryota</taxon>
        <taxon>Fungi</taxon>
        <taxon>Dikarya</taxon>
        <taxon>Ascomycota</taxon>
        <taxon>Pezizomycotina</taxon>
        <taxon>Sordariomycetes</taxon>
        <taxon>Hypocreomycetidae</taxon>
        <taxon>Glomerellales</taxon>
        <taxon>Glomerellaceae</taxon>
        <taxon>Colletotrichum</taxon>
        <taxon>Colletotrichum acutatum species complex</taxon>
    </lineage>
</organism>
<accession>A0AAJ0EEL4</accession>
<name>A0AAJ0EEL4_9PEZI</name>
<dbReference type="RefSeq" id="XP_060442818.1">
    <property type="nucleotide sequence ID" value="XM_060595982.1"/>
</dbReference>
<feature type="domain" description="Heterokaryon incompatibility" evidence="1">
    <location>
        <begin position="138"/>
        <end position="263"/>
    </location>
</feature>
<keyword evidence="3" id="KW-1185">Reference proteome</keyword>
<protein>
    <recommendedName>
        <fullName evidence="1">Heterokaryon incompatibility domain-containing protein</fullName>
    </recommendedName>
</protein>